<dbReference type="Gene3D" id="3.40.50.300">
    <property type="entry name" value="P-loop containing nucleotide triphosphate hydrolases"/>
    <property type="match status" value="1"/>
</dbReference>
<keyword evidence="6" id="KW-1185">Reference proteome</keyword>
<dbReference type="AlphaFoldDB" id="A0A7W6P4M3"/>
<dbReference type="InterPro" id="IPR027417">
    <property type="entry name" value="P-loop_NTPase"/>
</dbReference>
<evidence type="ECO:0000259" key="2">
    <source>
        <dbReference type="Pfam" id="PF17288"/>
    </source>
</evidence>
<evidence type="ECO:0000313" key="3">
    <source>
        <dbReference type="EMBL" id="GGG97411.1"/>
    </source>
</evidence>
<proteinExistence type="predicted"/>
<dbReference type="Pfam" id="PF04466">
    <property type="entry name" value="Terminase_3"/>
    <property type="match status" value="1"/>
</dbReference>
<sequence length="443" mass="50685">MQKVATPVFSFNKEFKPVFFSNARYKHLWGGRARGGSHCATDYYLHKITQKEYFRGLFVRSIFGDIAGSLFQDFKDRLSAQVEAGNLNEDDFAINDSKKTILYKPTGNTIISKGFKTASNKSSAKLKSIAGITHVLIEEAEEVDESDFNKLDDSIRTNKIDNIEIIMLFNPPGKNHWIMKRWYNLTPAVNSVGEEIEGWYRATPKTNPDLLSIHTTFLNNLKNLNAKTISKYHQYGDPESPMYNEDFYYRDVLGLVSEGAKGRIYKKVKPCTAAEYDALPYEPFYGLDFGFYPDPAAFGEHKRHNNTLWSKQLIYEQDLTNQQLADRIKQVIKHPNSPIYADSAESKSIQELIDERLNVYGAVKGPDSIDFGIKKLQGLTWFIVEDSKDFWFENQEYKYQIGSDGLATGKPIDKHNHLKDQARYAVVTHEIYGGGERQTGRRN</sequence>
<dbReference type="EMBL" id="JACIEF010000002">
    <property type="protein sequence ID" value="MBB4107734.1"/>
    <property type="molecule type" value="Genomic_DNA"/>
</dbReference>
<dbReference type="EMBL" id="BMHZ01000001">
    <property type="protein sequence ID" value="GGG97411.1"/>
    <property type="molecule type" value="Genomic_DNA"/>
</dbReference>
<feature type="domain" description="Phage terminase large subunit C-terminal" evidence="2">
    <location>
        <begin position="288"/>
        <end position="426"/>
    </location>
</feature>
<reference evidence="3" key="4">
    <citation type="submission" date="2024-05" db="EMBL/GenBank/DDBJ databases">
        <authorList>
            <person name="Sun Q."/>
            <person name="Zhou Y."/>
        </authorList>
    </citation>
    <scope>NUCLEOTIDE SEQUENCE</scope>
    <source>
        <strain evidence="3">CGMCC 1.15287</strain>
    </source>
</reference>
<evidence type="ECO:0000313" key="6">
    <source>
        <dbReference type="Proteomes" id="UP000642938"/>
    </source>
</evidence>
<reference evidence="3" key="1">
    <citation type="journal article" date="2014" name="Int. J. Syst. Evol. Microbiol.">
        <title>Complete genome of a new Firmicutes species belonging to the dominant human colonic microbiota ('Ruminococcus bicirculans') reveals two chromosomes and a selective capacity to utilize plant glucans.</title>
        <authorList>
            <consortium name="NISC Comparative Sequencing Program"/>
            <person name="Wegmann U."/>
            <person name="Louis P."/>
            <person name="Goesmann A."/>
            <person name="Henrissat B."/>
            <person name="Duncan S.H."/>
            <person name="Flint H.J."/>
        </authorList>
    </citation>
    <scope>NUCLEOTIDE SEQUENCE</scope>
    <source>
        <strain evidence="3">CGMCC 1.15287</strain>
    </source>
</reference>
<dbReference type="Proteomes" id="UP000532273">
    <property type="component" value="Unassembled WGS sequence"/>
</dbReference>
<dbReference type="PANTHER" id="PTHR39184">
    <property type="match status" value="1"/>
</dbReference>
<dbReference type="RefSeq" id="WP_183762215.1">
    <property type="nucleotide sequence ID" value="NZ_BMHZ01000001.1"/>
</dbReference>
<dbReference type="InterPro" id="IPR035412">
    <property type="entry name" value="Terminase_L_N"/>
</dbReference>
<feature type="domain" description="Phage terminase large subunit N-terminal" evidence="1">
    <location>
        <begin position="23"/>
        <end position="237"/>
    </location>
</feature>
<reference evidence="4 5" key="3">
    <citation type="submission" date="2020-08" db="EMBL/GenBank/DDBJ databases">
        <title>Genomic Encyclopedia of Type Strains, Phase IV (KMG-IV): sequencing the most valuable type-strain genomes for metagenomic binning, comparative biology and taxonomic classification.</title>
        <authorList>
            <person name="Goeker M."/>
        </authorList>
    </citation>
    <scope>NUCLEOTIDE SEQUENCE [LARGE SCALE GENOMIC DNA]</scope>
    <source>
        <strain evidence="4 5">DSM 100774</strain>
    </source>
</reference>
<dbReference type="PANTHER" id="PTHR39184:SF1">
    <property type="entry name" value="PBSX PHAGE TERMINASE LARGE SUBUNIT"/>
    <property type="match status" value="1"/>
</dbReference>
<dbReference type="InterPro" id="IPR035413">
    <property type="entry name" value="Terminase_L_C"/>
</dbReference>
<evidence type="ECO:0000313" key="5">
    <source>
        <dbReference type="Proteomes" id="UP000532273"/>
    </source>
</evidence>
<accession>A0A7W6P4M3</accession>
<organism evidence="4 5">
    <name type="scientific">Pedobacter zeae</name>
    <dbReference type="NCBI Taxonomy" id="1737356"/>
    <lineage>
        <taxon>Bacteria</taxon>
        <taxon>Pseudomonadati</taxon>
        <taxon>Bacteroidota</taxon>
        <taxon>Sphingobacteriia</taxon>
        <taxon>Sphingobacteriales</taxon>
        <taxon>Sphingobacteriaceae</taxon>
        <taxon>Pedobacter</taxon>
    </lineage>
</organism>
<gene>
    <name evidence="3" type="ORF">GCM10007422_09200</name>
    <name evidence="4" type="ORF">GGQ60_001715</name>
</gene>
<evidence type="ECO:0000259" key="1">
    <source>
        <dbReference type="Pfam" id="PF04466"/>
    </source>
</evidence>
<reference evidence="6" key="2">
    <citation type="journal article" date="2019" name="Int. J. Syst. Evol. Microbiol.">
        <title>The Global Catalogue of Microorganisms (GCM) 10K type strain sequencing project: providing services to taxonomists for standard genome sequencing and annotation.</title>
        <authorList>
            <consortium name="The Broad Institute Genomics Platform"/>
            <consortium name="The Broad Institute Genome Sequencing Center for Infectious Disease"/>
            <person name="Wu L."/>
            <person name="Ma J."/>
        </authorList>
    </citation>
    <scope>NUCLEOTIDE SEQUENCE [LARGE SCALE GENOMIC DNA]</scope>
    <source>
        <strain evidence="6">CGMCC 1.15287</strain>
    </source>
</reference>
<dbReference type="Gene3D" id="3.30.420.280">
    <property type="match status" value="1"/>
</dbReference>
<dbReference type="Proteomes" id="UP000642938">
    <property type="component" value="Unassembled WGS sequence"/>
</dbReference>
<evidence type="ECO:0000313" key="4">
    <source>
        <dbReference type="EMBL" id="MBB4107734.1"/>
    </source>
</evidence>
<comment type="caution">
    <text evidence="4">The sequence shown here is derived from an EMBL/GenBank/DDBJ whole genome shotgun (WGS) entry which is preliminary data.</text>
</comment>
<protein>
    <submittedName>
        <fullName evidence="3 4">Terminase large subunit</fullName>
    </submittedName>
</protein>
<dbReference type="Pfam" id="PF17288">
    <property type="entry name" value="Terminase_3C"/>
    <property type="match status" value="1"/>
</dbReference>
<name>A0A7W6P4M3_9SPHI</name>
<dbReference type="InterPro" id="IPR052380">
    <property type="entry name" value="Viral_DNA_packaging_terminase"/>
</dbReference>